<sequence>MLTVERHGTTLHFDDDGFTEPPYVYGPLANGRVYEEKFLQHIRDQKRRGIYIDIGAHLGTHTVWFAALCPATHVHAFEPVERNAGVLRRNITANALQDRVTVHQVGLSDRAGQATNTLSPEHQVGFMADATALDETFRIVRLDKVLGREPVAVIKLDVEGMEAAALRGARRILSRWRPLVYAEAHNADAVAEIGQVLAPYGYRLTGQVFNASPTYEFAAPPRQRFQALRPLWQRLPLSVRRQLKRIPYVSR</sequence>
<gene>
    <name evidence="2" type="ORF">Ani05nite_06320</name>
</gene>
<comment type="caution">
    <text evidence="2">The sequence shown here is derived from an EMBL/GenBank/DDBJ whole genome shotgun (WGS) entry which is preliminary data.</text>
</comment>
<evidence type="ECO:0000259" key="1">
    <source>
        <dbReference type="Pfam" id="PF05050"/>
    </source>
</evidence>
<organism evidence="2 3">
    <name type="scientific">Actinoplanes nipponensis</name>
    <dbReference type="NCBI Taxonomy" id="135950"/>
    <lineage>
        <taxon>Bacteria</taxon>
        <taxon>Bacillati</taxon>
        <taxon>Actinomycetota</taxon>
        <taxon>Actinomycetes</taxon>
        <taxon>Micromonosporales</taxon>
        <taxon>Micromonosporaceae</taxon>
        <taxon>Actinoplanes</taxon>
    </lineage>
</organism>
<dbReference type="SUPFAM" id="SSF53335">
    <property type="entry name" value="S-adenosyl-L-methionine-dependent methyltransferases"/>
    <property type="match status" value="1"/>
</dbReference>
<dbReference type="InterPro" id="IPR029063">
    <property type="entry name" value="SAM-dependent_MTases_sf"/>
</dbReference>
<reference evidence="2" key="1">
    <citation type="submission" date="2021-01" db="EMBL/GenBank/DDBJ databases">
        <title>Whole genome shotgun sequence of Actinoplanes nipponensis NBRC 14063.</title>
        <authorList>
            <person name="Komaki H."/>
            <person name="Tamura T."/>
        </authorList>
    </citation>
    <scope>NUCLEOTIDE SEQUENCE</scope>
    <source>
        <strain evidence="2">NBRC 14063</strain>
    </source>
</reference>
<dbReference type="Pfam" id="PF05050">
    <property type="entry name" value="Methyltransf_21"/>
    <property type="match status" value="1"/>
</dbReference>
<accession>A0A919JAG8</accession>
<name>A0A919JAG8_9ACTN</name>
<dbReference type="InterPro" id="IPR006342">
    <property type="entry name" value="FkbM_mtfrase"/>
</dbReference>
<dbReference type="EMBL" id="BOMQ01000008">
    <property type="protein sequence ID" value="GIE47098.1"/>
    <property type="molecule type" value="Genomic_DNA"/>
</dbReference>
<dbReference type="InterPro" id="IPR052514">
    <property type="entry name" value="SAM-dependent_MTase"/>
</dbReference>
<protein>
    <recommendedName>
        <fullName evidence="1">Methyltransferase FkbM domain-containing protein</fullName>
    </recommendedName>
</protein>
<feature type="domain" description="Methyltransferase FkbM" evidence="1">
    <location>
        <begin position="53"/>
        <end position="204"/>
    </location>
</feature>
<keyword evidence="3" id="KW-1185">Reference proteome</keyword>
<dbReference type="PANTHER" id="PTHR34203">
    <property type="entry name" value="METHYLTRANSFERASE, FKBM FAMILY PROTEIN"/>
    <property type="match status" value="1"/>
</dbReference>
<evidence type="ECO:0000313" key="3">
    <source>
        <dbReference type="Proteomes" id="UP000647172"/>
    </source>
</evidence>
<dbReference type="Proteomes" id="UP000647172">
    <property type="component" value="Unassembled WGS sequence"/>
</dbReference>
<dbReference type="NCBIfam" id="TIGR01444">
    <property type="entry name" value="fkbM_fam"/>
    <property type="match status" value="1"/>
</dbReference>
<evidence type="ECO:0000313" key="2">
    <source>
        <dbReference type="EMBL" id="GIE47098.1"/>
    </source>
</evidence>
<dbReference type="PANTHER" id="PTHR34203:SF15">
    <property type="entry name" value="SLL1173 PROTEIN"/>
    <property type="match status" value="1"/>
</dbReference>
<proteinExistence type="predicted"/>
<dbReference type="AlphaFoldDB" id="A0A919JAG8"/>
<dbReference type="RefSeq" id="WP_203764369.1">
    <property type="nucleotide sequence ID" value="NZ_BAAAYJ010000103.1"/>
</dbReference>
<dbReference type="Gene3D" id="3.40.50.150">
    <property type="entry name" value="Vaccinia Virus protein VP39"/>
    <property type="match status" value="1"/>
</dbReference>